<dbReference type="InterPro" id="IPR020459">
    <property type="entry name" value="AMP-binding"/>
</dbReference>
<dbReference type="Gene3D" id="3.30.300.30">
    <property type="match status" value="1"/>
</dbReference>
<feature type="domain" description="AMP-binding enzyme C-terminal" evidence="2">
    <location>
        <begin position="397"/>
        <end position="470"/>
    </location>
</feature>
<dbReference type="InterPro" id="IPR000873">
    <property type="entry name" value="AMP-dep_synth/lig_dom"/>
</dbReference>
<dbReference type="PROSITE" id="PS00455">
    <property type="entry name" value="AMP_BINDING"/>
    <property type="match status" value="1"/>
</dbReference>
<dbReference type="InterPro" id="IPR045851">
    <property type="entry name" value="AMP-bd_C_sf"/>
</dbReference>
<dbReference type="Pfam" id="PF00501">
    <property type="entry name" value="AMP-binding"/>
    <property type="match status" value="1"/>
</dbReference>
<dbReference type="PANTHER" id="PTHR45527">
    <property type="entry name" value="NONRIBOSOMAL PEPTIDE SYNTHETASE"/>
    <property type="match status" value="1"/>
</dbReference>
<evidence type="ECO:0000313" key="3">
    <source>
        <dbReference type="EMBL" id="MFB9688285.1"/>
    </source>
</evidence>
<sequence length="486" mass="51813">MTRLHEAVRAAARRYPDRPAVTGPDGSLTYAELDRRADAMAARLAAAGVGPGDRVLIWAAKSCAVVTAMQAALRLGAVYVPLDSTSPARRAANVARSCTPRAVCTTPERAREITPWLEGTTVVVDLGEPLPAAVPPPVETGQDDLAFILYTSGSTGDPKGVCLSHANAFAFVRWAIATLAIGPDDRLANHAPFSFDLSVLDLYGALCTGAAVHLVEAELAYAPVQLAEFLREREITVWYSVPSALMLMLREGGLLDRPAPPSLRAVLFAGEVFPIGALRELAGWTRARLLNLYGPTETNVCTAHEVRAEDLLQDRPVPIGTAASGDTVWTVAPPGEPGELYVSGPSVMRGYWGEEPHRGPYATGDLVTVRDDGAFEYVGRRDTMAKVRGHRVEPGDVEAALHTHPAVAETAVVVGGQELEARLVAFVVLRPGARTGVLAIKRHCAERLPTYMIPGEVHTVSAIPRTSNGKIDRTALIATLREGSAV</sequence>
<dbReference type="Proteomes" id="UP001589535">
    <property type="component" value="Unassembled WGS sequence"/>
</dbReference>
<dbReference type="NCBIfam" id="TIGR01733">
    <property type="entry name" value="AA-adenyl-dom"/>
    <property type="match status" value="1"/>
</dbReference>
<organism evidence="3 4">
    <name type="scientific">Amycolatopsis plumensis</name>
    <dbReference type="NCBI Taxonomy" id="236508"/>
    <lineage>
        <taxon>Bacteria</taxon>
        <taxon>Bacillati</taxon>
        <taxon>Actinomycetota</taxon>
        <taxon>Actinomycetes</taxon>
        <taxon>Pseudonocardiales</taxon>
        <taxon>Pseudonocardiaceae</taxon>
        <taxon>Amycolatopsis</taxon>
    </lineage>
</organism>
<evidence type="ECO:0000259" key="2">
    <source>
        <dbReference type="Pfam" id="PF13193"/>
    </source>
</evidence>
<reference evidence="3 4" key="1">
    <citation type="submission" date="2024-09" db="EMBL/GenBank/DDBJ databases">
        <authorList>
            <person name="Sun Q."/>
            <person name="Mori K."/>
        </authorList>
    </citation>
    <scope>NUCLEOTIDE SEQUENCE [LARGE SCALE GENOMIC DNA]</scope>
    <source>
        <strain evidence="3 4">JCM 13852</strain>
    </source>
</reference>
<dbReference type="InterPro" id="IPR025110">
    <property type="entry name" value="AMP-bd_C"/>
</dbReference>
<dbReference type="Pfam" id="PF13193">
    <property type="entry name" value="AMP-binding_C"/>
    <property type="match status" value="1"/>
</dbReference>
<evidence type="ECO:0000313" key="4">
    <source>
        <dbReference type="Proteomes" id="UP001589535"/>
    </source>
</evidence>
<proteinExistence type="predicted"/>
<keyword evidence="4" id="KW-1185">Reference proteome</keyword>
<dbReference type="Gene3D" id="3.40.50.12780">
    <property type="entry name" value="N-terminal domain of ligase-like"/>
    <property type="match status" value="1"/>
</dbReference>
<comment type="caution">
    <text evidence="3">The sequence shown here is derived from an EMBL/GenBank/DDBJ whole genome shotgun (WGS) entry which is preliminary data.</text>
</comment>
<accession>A0ABV5UD38</accession>
<feature type="domain" description="AMP-dependent synthetase/ligase" evidence="1">
    <location>
        <begin position="9"/>
        <end position="352"/>
    </location>
</feature>
<dbReference type="EMBL" id="JBHMBK010000025">
    <property type="protein sequence ID" value="MFB9688285.1"/>
    <property type="molecule type" value="Genomic_DNA"/>
</dbReference>
<protein>
    <submittedName>
        <fullName evidence="3">Amino acid adenylation domain-containing protein</fullName>
    </submittedName>
</protein>
<dbReference type="InterPro" id="IPR020845">
    <property type="entry name" value="AMP-binding_CS"/>
</dbReference>
<dbReference type="InterPro" id="IPR042099">
    <property type="entry name" value="ANL_N_sf"/>
</dbReference>
<dbReference type="RefSeq" id="WP_378200066.1">
    <property type="nucleotide sequence ID" value="NZ_JBHMBK010000025.1"/>
</dbReference>
<dbReference type="PRINTS" id="PR00154">
    <property type="entry name" value="AMPBINDING"/>
</dbReference>
<gene>
    <name evidence="3" type="ORF">ACFFTO_29255</name>
</gene>
<dbReference type="SUPFAM" id="SSF56801">
    <property type="entry name" value="Acetyl-CoA synthetase-like"/>
    <property type="match status" value="1"/>
</dbReference>
<dbReference type="InterPro" id="IPR010071">
    <property type="entry name" value="AA_adenyl_dom"/>
</dbReference>
<name>A0ABV5UD38_9PSEU</name>
<evidence type="ECO:0000259" key="1">
    <source>
        <dbReference type="Pfam" id="PF00501"/>
    </source>
</evidence>
<dbReference type="PANTHER" id="PTHR45527:SF1">
    <property type="entry name" value="FATTY ACID SYNTHASE"/>
    <property type="match status" value="1"/>
</dbReference>